<evidence type="ECO:0000256" key="2">
    <source>
        <dbReference type="ARBA" id="ARBA00001911"/>
    </source>
</evidence>
<feature type="binding site" evidence="17">
    <location>
        <position position="240"/>
    </location>
    <ligand>
        <name>Zn(2+)</name>
        <dbReference type="ChEBI" id="CHEBI:29105"/>
    </ligand>
</feature>
<dbReference type="GO" id="GO:0000166">
    <property type="term" value="F:nucleotide binding"/>
    <property type="evidence" value="ECO:0007669"/>
    <property type="project" value="UniProtKB-KW"/>
</dbReference>
<dbReference type="PANTHER" id="PTHR43622">
    <property type="entry name" value="3-DEHYDROQUINATE SYNTHASE"/>
    <property type="match status" value="1"/>
</dbReference>
<dbReference type="InterPro" id="IPR030960">
    <property type="entry name" value="DHQS/DOIS_N"/>
</dbReference>
<proteinExistence type="inferred from homology"/>
<keyword evidence="16 17" id="KW-0170">Cobalt</keyword>
<accession>A0A9W5VW11</accession>
<dbReference type="EMBL" id="AGWN01000001">
    <property type="protein sequence ID" value="EPD30453.1"/>
    <property type="molecule type" value="Genomic_DNA"/>
</dbReference>
<evidence type="ECO:0000256" key="4">
    <source>
        <dbReference type="ARBA" id="ARBA00004661"/>
    </source>
</evidence>
<feature type="binding site" evidence="17">
    <location>
        <begin position="68"/>
        <end position="73"/>
    </location>
    <ligand>
        <name>NAD(+)</name>
        <dbReference type="ChEBI" id="CHEBI:57540"/>
    </ligand>
</feature>
<organism evidence="20 21">
    <name type="scientific">Gleimia europaea ACS-120-V-Col10b</name>
    <dbReference type="NCBI Taxonomy" id="883069"/>
    <lineage>
        <taxon>Bacteria</taxon>
        <taxon>Bacillati</taxon>
        <taxon>Actinomycetota</taxon>
        <taxon>Actinomycetes</taxon>
        <taxon>Actinomycetales</taxon>
        <taxon>Actinomycetaceae</taxon>
        <taxon>Gleimia</taxon>
    </lineage>
</organism>
<keyword evidence="9 17" id="KW-0028">Amino-acid biosynthesis</keyword>
<keyword evidence="21" id="KW-1185">Reference proteome</keyword>
<comment type="subcellular location">
    <subcellularLocation>
        <location evidence="3 17">Cytoplasm</location>
    </subcellularLocation>
</comment>
<dbReference type="Gene3D" id="3.40.50.1970">
    <property type="match status" value="1"/>
</dbReference>
<dbReference type="GO" id="GO:0008652">
    <property type="term" value="P:amino acid biosynthetic process"/>
    <property type="evidence" value="ECO:0007669"/>
    <property type="project" value="UniProtKB-KW"/>
</dbReference>
<keyword evidence="13 17" id="KW-0520">NAD</keyword>
<dbReference type="InterPro" id="IPR030963">
    <property type="entry name" value="DHQ_synth_fam"/>
</dbReference>
<evidence type="ECO:0000256" key="17">
    <source>
        <dbReference type="HAMAP-Rule" id="MF_00110"/>
    </source>
</evidence>
<evidence type="ECO:0000256" key="16">
    <source>
        <dbReference type="ARBA" id="ARBA00023285"/>
    </source>
</evidence>
<evidence type="ECO:0000256" key="3">
    <source>
        <dbReference type="ARBA" id="ARBA00004496"/>
    </source>
</evidence>
<comment type="catalytic activity">
    <reaction evidence="1 17">
        <text>7-phospho-2-dehydro-3-deoxy-D-arabino-heptonate = 3-dehydroquinate + phosphate</text>
        <dbReference type="Rhea" id="RHEA:21968"/>
        <dbReference type="ChEBI" id="CHEBI:32364"/>
        <dbReference type="ChEBI" id="CHEBI:43474"/>
        <dbReference type="ChEBI" id="CHEBI:58394"/>
        <dbReference type="EC" id="4.2.3.4"/>
    </reaction>
</comment>
<keyword evidence="15 17" id="KW-0456">Lyase</keyword>
<feature type="binding site" evidence="17">
    <location>
        <begin position="102"/>
        <end position="106"/>
    </location>
    <ligand>
        <name>NAD(+)</name>
        <dbReference type="ChEBI" id="CHEBI:57540"/>
    </ligand>
</feature>
<evidence type="ECO:0000313" key="20">
    <source>
        <dbReference type="EMBL" id="EPD30453.1"/>
    </source>
</evidence>
<comment type="cofactor">
    <cofactor evidence="2 17">
        <name>NAD(+)</name>
        <dbReference type="ChEBI" id="CHEBI:57540"/>
    </cofactor>
</comment>
<reference evidence="20 21" key="1">
    <citation type="submission" date="2013-05" db="EMBL/GenBank/DDBJ databases">
        <title>The Genome Sequence of Actinomyces europaeus ACS-120-V-COL10B.</title>
        <authorList>
            <consortium name="The Broad Institute Genomics Platform"/>
            <person name="Earl A."/>
            <person name="Ward D."/>
            <person name="Feldgarden M."/>
            <person name="Gevers D."/>
            <person name="Saerens B."/>
            <person name="Vaneechoutte M."/>
            <person name="Walker B."/>
            <person name="Young S."/>
            <person name="Zeng Q."/>
            <person name="Gargeya S."/>
            <person name="Fitzgerald M."/>
            <person name="Haas B."/>
            <person name="Abouelleil A."/>
            <person name="Allen A.W."/>
            <person name="Alvarado L."/>
            <person name="Arachchi H.M."/>
            <person name="Berlin A.M."/>
            <person name="Chapman S.B."/>
            <person name="Gainer-Dewar J."/>
            <person name="Goldberg J."/>
            <person name="Griggs A."/>
            <person name="Gujja S."/>
            <person name="Hansen M."/>
            <person name="Howarth C."/>
            <person name="Imamovic A."/>
            <person name="Ireland A."/>
            <person name="Larimer J."/>
            <person name="McCowan C."/>
            <person name="Murphy C."/>
            <person name="Pearson M."/>
            <person name="Poon T.W."/>
            <person name="Priest M."/>
            <person name="Roberts A."/>
            <person name="Saif S."/>
            <person name="Shea T."/>
            <person name="Sisk P."/>
            <person name="Sykes S."/>
            <person name="Wortman J."/>
            <person name="Nusbaum C."/>
            <person name="Birren B."/>
        </authorList>
    </citation>
    <scope>NUCLEOTIDE SEQUENCE [LARGE SCALE GENOMIC DNA]</scope>
    <source>
        <strain evidence="20 21">ACS-120-V-Col10b</strain>
    </source>
</reference>
<dbReference type="InterPro" id="IPR056179">
    <property type="entry name" value="DHQS_C"/>
</dbReference>
<evidence type="ECO:0000256" key="12">
    <source>
        <dbReference type="ARBA" id="ARBA00022833"/>
    </source>
</evidence>
<evidence type="ECO:0000256" key="9">
    <source>
        <dbReference type="ARBA" id="ARBA00022605"/>
    </source>
</evidence>
<dbReference type="GO" id="GO:0046872">
    <property type="term" value="F:metal ion binding"/>
    <property type="evidence" value="ECO:0007669"/>
    <property type="project" value="UniProtKB-KW"/>
</dbReference>
<evidence type="ECO:0000256" key="8">
    <source>
        <dbReference type="ARBA" id="ARBA00022490"/>
    </source>
</evidence>
<dbReference type="PANTHER" id="PTHR43622:SF7">
    <property type="entry name" value="3-DEHYDROQUINATE SYNTHASE, CHLOROPLASTIC"/>
    <property type="match status" value="1"/>
</dbReference>
<evidence type="ECO:0000256" key="5">
    <source>
        <dbReference type="ARBA" id="ARBA00005412"/>
    </source>
</evidence>
<keyword evidence="12 17" id="KW-0862">Zinc</keyword>
<dbReference type="PIRSF" id="PIRSF001455">
    <property type="entry name" value="DHQ_synth"/>
    <property type="match status" value="1"/>
</dbReference>
<evidence type="ECO:0000256" key="7">
    <source>
        <dbReference type="ARBA" id="ARBA00017684"/>
    </source>
</evidence>
<dbReference type="NCBIfam" id="TIGR01357">
    <property type="entry name" value="aroB"/>
    <property type="match status" value="1"/>
</dbReference>
<comment type="pathway">
    <text evidence="4 17">Metabolic intermediate biosynthesis; chorismate biosynthesis; chorismate from D-erythrose 4-phosphate and phosphoenolpyruvate: step 2/7.</text>
</comment>
<dbReference type="InterPro" id="IPR050071">
    <property type="entry name" value="Dehydroquinate_synthase"/>
</dbReference>
<feature type="binding site" evidence="17">
    <location>
        <position position="148"/>
    </location>
    <ligand>
        <name>NAD(+)</name>
        <dbReference type="ChEBI" id="CHEBI:57540"/>
    </ligand>
</feature>
<gene>
    <name evidence="17" type="primary">aroB</name>
    <name evidence="20" type="ORF">HMPREF9238_00196</name>
</gene>
<dbReference type="Proteomes" id="UP000014387">
    <property type="component" value="Unassembled WGS sequence"/>
</dbReference>
<dbReference type="GO" id="GO:0003856">
    <property type="term" value="F:3-dehydroquinate synthase activity"/>
    <property type="evidence" value="ECO:0007669"/>
    <property type="project" value="UniProtKB-UniRule"/>
</dbReference>
<evidence type="ECO:0000313" key="21">
    <source>
        <dbReference type="Proteomes" id="UP000014387"/>
    </source>
</evidence>
<protein>
    <recommendedName>
        <fullName evidence="7 17">3-dehydroquinate synthase</fullName>
        <shortName evidence="17">DHQS</shortName>
        <ecNumber evidence="6 17">4.2.3.4</ecNumber>
    </recommendedName>
</protein>
<evidence type="ECO:0000259" key="19">
    <source>
        <dbReference type="Pfam" id="PF24621"/>
    </source>
</evidence>
<dbReference type="SUPFAM" id="SSF56796">
    <property type="entry name" value="Dehydroquinate synthase-like"/>
    <property type="match status" value="1"/>
</dbReference>
<feature type="domain" description="3-dehydroquinate synthase C-terminal" evidence="19">
    <location>
        <begin position="178"/>
        <end position="316"/>
    </location>
</feature>
<evidence type="ECO:0000256" key="11">
    <source>
        <dbReference type="ARBA" id="ARBA00022741"/>
    </source>
</evidence>
<keyword evidence="14 17" id="KW-0057">Aromatic amino acid biosynthesis</keyword>
<keyword evidence="11 17" id="KW-0547">Nucleotide-binding</keyword>
<feature type="domain" description="3-dehydroquinate synthase N-terminal" evidence="18">
    <location>
        <begin position="66"/>
        <end position="176"/>
    </location>
</feature>
<feature type="binding site" evidence="17">
    <location>
        <position position="181"/>
    </location>
    <ligand>
        <name>Zn(2+)</name>
        <dbReference type="ChEBI" id="CHEBI:29105"/>
    </ligand>
</feature>
<evidence type="ECO:0000256" key="6">
    <source>
        <dbReference type="ARBA" id="ARBA00013031"/>
    </source>
</evidence>
<comment type="caution">
    <text evidence="20">The sequence shown here is derived from an EMBL/GenBank/DDBJ whole genome shotgun (WGS) entry which is preliminary data.</text>
</comment>
<keyword evidence="10 17" id="KW-0479">Metal-binding</keyword>
<dbReference type="OrthoDB" id="9806583at2"/>
<evidence type="ECO:0000256" key="13">
    <source>
        <dbReference type="ARBA" id="ARBA00023027"/>
    </source>
</evidence>
<dbReference type="HAMAP" id="MF_00110">
    <property type="entry name" value="DHQ_synthase"/>
    <property type="match status" value="1"/>
</dbReference>
<keyword evidence="8 17" id="KW-0963">Cytoplasm</keyword>
<name>A0A9W5VW11_9ACTO</name>
<feature type="binding site" evidence="17">
    <location>
        <position position="139"/>
    </location>
    <ligand>
        <name>NAD(+)</name>
        <dbReference type="ChEBI" id="CHEBI:57540"/>
    </ligand>
</feature>
<evidence type="ECO:0000256" key="1">
    <source>
        <dbReference type="ARBA" id="ARBA00001393"/>
    </source>
</evidence>
<comment type="cofactor">
    <cofactor evidence="17">
        <name>Co(2+)</name>
        <dbReference type="ChEBI" id="CHEBI:48828"/>
    </cofactor>
    <cofactor evidence="17">
        <name>Zn(2+)</name>
        <dbReference type="ChEBI" id="CHEBI:29105"/>
    </cofactor>
    <text evidence="17">Binds 1 divalent metal cation per subunit. Can use either Co(2+) or Zn(2+).</text>
</comment>
<dbReference type="RefSeq" id="WP_016443565.1">
    <property type="nucleotide sequence ID" value="NZ_KE150266.1"/>
</dbReference>
<evidence type="ECO:0000256" key="15">
    <source>
        <dbReference type="ARBA" id="ARBA00023239"/>
    </source>
</evidence>
<feature type="binding site" evidence="17">
    <location>
        <position position="256"/>
    </location>
    <ligand>
        <name>Zn(2+)</name>
        <dbReference type="ChEBI" id="CHEBI:29105"/>
    </ligand>
</feature>
<feature type="binding site" evidence="17">
    <location>
        <begin position="126"/>
        <end position="127"/>
    </location>
    <ligand>
        <name>NAD(+)</name>
        <dbReference type="ChEBI" id="CHEBI:57540"/>
    </ligand>
</feature>
<evidence type="ECO:0000256" key="10">
    <source>
        <dbReference type="ARBA" id="ARBA00022723"/>
    </source>
</evidence>
<comment type="similarity">
    <text evidence="5 17">Belongs to the sugar phosphate cyclases superfamily. Dehydroquinate synthase family.</text>
</comment>
<evidence type="ECO:0000259" key="18">
    <source>
        <dbReference type="Pfam" id="PF01761"/>
    </source>
</evidence>
<evidence type="ECO:0000256" key="14">
    <source>
        <dbReference type="ARBA" id="ARBA00023141"/>
    </source>
</evidence>
<dbReference type="Gene3D" id="1.20.1090.10">
    <property type="entry name" value="Dehydroquinate synthase-like - alpha domain"/>
    <property type="match status" value="1"/>
</dbReference>
<dbReference type="GO" id="GO:0009073">
    <property type="term" value="P:aromatic amino acid family biosynthetic process"/>
    <property type="evidence" value="ECO:0007669"/>
    <property type="project" value="UniProtKB-KW"/>
</dbReference>
<dbReference type="InterPro" id="IPR016037">
    <property type="entry name" value="DHQ_synth_AroB"/>
</dbReference>
<dbReference type="Pfam" id="PF01761">
    <property type="entry name" value="DHQ_synthase"/>
    <property type="match status" value="1"/>
</dbReference>
<dbReference type="GO" id="GO:0005737">
    <property type="term" value="C:cytoplasm"/>
    <property type="evidence" value="ECO:0007669"/>
    <property type="project" value="UniProtKB-SubCell"/>
</dbReference>
<dbReference type="GO" id="GO:0009423">
    <property type="term" value="P:chorismate biosynthetic process"/>
    <property type="evidence" value="ECO:0007669"/>
    <property type="project" value="UniProtKB-UniRule"/>
</dbReference>
<comment type="caution">
    <text evidence="17">Lacks conserved residue(s) required for the propagation of feature annotation.</text>
</comment>
<dbReference type="CDD" id="cd08195">
    <property type="entry name" value="DHQS"/>
    <property type="match status" value="1"/>
</dbReference>
<dbReference type="AlphaFoldDB" id="A0A9W5VW11"/>
<comment type="function">
    <text evidence="17">Catalyzes the conversion of 3-deoxy-D-arabino-heptulosonate 7-phosphate (DAHP) to dehydroquinate (DHQ).</text>
</comment>
<dbReference type="EC" id="4.2.3.4" evidence="6 17"/>
<dbReference type="Pfam" id="PF24621">
    <property type="entry name" value="DHQS_C"/>
    <property type="match status" value="1"/>
</dbReference>
<sequence length="354" mass="37451">MRAVKVQGEHEYPVVIGAGAADRVATALDRDYERALVIHPVAISQIAREVGDQLEKAGIVTSYFVHEDGEAGKTVEQLAAAWEAAGDSYIGRRDLIVGVGGGATTDLAGFVAATWLRGVSVLQVPTSLLAMVDAAVGGKTGINTRHGKNLAGAFHSPIAVIADTDSLATLPEAEFRAGLGEIIKCGFIRDESILDLAREPISKDSSQVAELVEKAVRVKADVVGADLKESGEREILNYGHTLAHVIEKVSGYEIRHGEAVSIGIVFAAHVAVQLGLADAAWLGQQRQFLAGQGLPTNWHCKSMETILDVMSADKKVRSGQVRMVLTTQCGHTLVRVVQPPTLRAAALTMGVVDG</sequence>